<dbReference type="InterPro" id="IPR016181">
    <property type="entry name" value="Acyl_CoA_acyltransferase"/>
</dbReference>
<dbReference type="Pfam" id="PF00583">
    <property type="entry name" value="Acetyltransf_1"/>
    <property type="match status" value="1"/>
</dbReference>
<dbReference type="InterPro" id="IPR017255">
    <property type="entry name" value="AcTrfase_GNAT_prd"/>
</dbReference>
<gene>
    <name evidence="2" type="ORF">ACFSBH_17765</name>
</gene>
<evidence type="ECO:0000313" key="3">
    <source>
        <dbReference type="Proteomes" id="UP001597221"/>
    </source>
</evidence>
<dbReference type="GO" id="GO:0016746">
    <property type="term" value="F:acyltransferase activity"/>
    <property type="evidence" value="ECO:0007669"/>
    <property type="project" value="UniProtKB-KW"/>
</dbReference>
<dbReference type="Gene3D" id="3.40.630.30">
    <property type="match status" value="1"/>
</dbReference>
<dbReference type="CDD" id="cd04301">
    <property type="entry name" value="NAT_SF"/>
    <property type="match status" value="1"/>
</dbReference>
<dbReference type="PROSITE" id="PS51186">
    <property type="entry name" value="GNAT"/>
    <property type="match status" value="1"/>
</dbReference>
<accession>A0ABW4HVN3</accession>
<name>A0ABW4HVN3_9BACI</name>
<proteinExistence type="predicted"/>
<dbReference type="Proteomes" id="UP001597221">
    <property type="component" value="Unassembled WGS sequence"/>
</dbReference>
<dbReference type="PANTHER" id="PTHR43415">
    <property type="entry name" value="SPERMIDINE N(1)-ACETYLTRANSFERASE"/>
    <property type="match status" value="1"/>
</dbReference>
<keyword evidence="3" id="KW-1185">Reference proteome</keyword>
<keyword evidence="2" id="KW-0012">Acyltransferase</keyword>
<comment type="caution">
    <text evidence="2">The sequence shown here is derived from an EMBL/GenBank/DDBJ whole genome shotgun (WGS) entry which is preliminary data.</text>
</comment>
<organism evidence="2 3">
    <name type="scientific">Oceanobacillus luteolus</name>
    <dbReference type="NCBI Taxonomy" id="1274358"/>
    <lineage>
        <taxon>Bacteria</taxon>
        <taxon>Bacillati</taxon>
        <taxon>Bacillota</taxon>
        <taxon>Bacilli</taxon>
        <taxon>Bacillales</taxon>
        <taxon>Bacillaceae</taxon>
        <taxon>Oceanobacillus</taxon>
    </lineage>
</organism>
<evidence type="ECO:0000313" key="2">
    <source>
        <dbReference type="EMBL" id="MFD1609468.1"/>
    </source>
</evidence>
<keyword evidence="2" id="KW-0808">Transferase</keyword>
<feature type="domain" description="N-acetyltransferase" evidence="1">
    <location>
        <begin position="1"/>
        <end position="166"/>
    </location>
</feature>
<dbReference type="EMBL" id="JBHUDE010000157">
    <property type="protein sequence ID" value="MFD1609468.1"/>
    <property type="molecule type" value="Genomic_DNA"/>
</dbReference>
<sequence>MNIRGIERSDAAELAHLVNEVEATSEYMLWETGERQVTVEKQLKMIEEMSKSSNSTIIVAEVEGSLVGYLFAIGGNAKRNRHSVYIVTGILEKYRGKGIGTKLFTALDEWAKFNGIHRMELTVVTTNEAGTRLYKKSGFEIEGTKRSSLLIDGTYMDEYYMSKLIWGNKK</sequence>
<protein>
    <submittedName>
        <fullName evidence="2">GNAT family N-acetyltransferase</fullName>
        <ecNumber evidence="2">2.3.-.-</ecNumber>
    </submittedName>
</protein>
<reference evidence="3" key="1">
    <citation type="journal article" date="2019" name="Int. J. Syst. Evol. Microbiol.">
        <title>The Global Catalogue of Microorganisms (GCM) 10K type strain sequencing project: providing services to taxonomists for standard genome sequencing and annotation.</title>
        <authorList>
            <consortium name="The Broad Institute Genomics Platform"/>
            <consortium name="The Broad Institute Genome Sequencing Center for Infectious Disease"/>
            <person name="Wu L."/>
            <person name="Ma J."/>
        </authorList>
    </citation>
    <scope>NUCLEOTIDE SEQUENCE [LARGE SCALE GENOMIC DNA]</scope>
    <source>
        <strain evidence="3">CGMCC 1.12376</strain>
    </source>
</reference>
<dbReference type="EC" id="2.3.-.-" evidence="2"/>
<dbReference type="RefSeq" id="WP_251515445.1">
    <property type="nucleotide sequence ID" value="NZ_JAMBON010000025.1"/>
</dbReference>
<dbReference type="PANTHER" id="PTHR43415:SF3">
    <property type="entry name" value="GNAT-FAMILY ACETYLTRANSFERASE"/>
    <property type="match status" value="1"/>
</dbReference>
<dbReference type="SUPFAM" id="SSF55729">
    <property type="entry name" value="Acyl-CoA N-acyltransferases (Nat)"/>
    <property type="match status" value="1"/>
</dbReference>
<dbReference type="PIRSF" id="PIRSF037663">
    <property type="entry name" value="Acetyltransf_GNAT_prd"/>
    <property type="match status" value="1"/>
</dbReference>
<evidence type="ECO:0000259" key="1">
    <source>
        <dbReference type="PROSITE" id="PS51186"/>
    </source>
</evidence>
<dbReference type="InterPro" id="IPR000182">
    <property type="entry name" value="GNAT_dom"/>
</dbReference>